<organism evidence="2 3">
    <name type="scientific">Aedes albopictus</name>
    <name type="common">Asian tiger mosquito</name>
    <name type="synonym">Stegomyia albopicta</name>
    <dbReference type="NCBI Taxonomy" id="7160"/>
    <lineage>
        <taxon>Eukaryota</taxon>
        <taxon>Metazoa</taxon>
        <taxon>Ecdysozoa</taxon>
        <taxon>Arthropoda</taxon>
        <taxon>Hexapoda</taxon>
        <taxon>Insecta</taxon>
        <taxon>Pterygota</taxon>
        <taxon>Neoptera</taxon>
        <taxon>Endopterygota</taxon>
        <taxon>Diptera</taxon>
        <taxon>Nematocera</taxon>
        <taxon>Culicoidea</taxon>
        <taxon>Culicidae</taxon>
        <taxon>Culicinae</taxon>
        <taxon>Aedini</taxon>
        <taxon>Aedes</taxon>
        <taxon>Stegomyia</taxon>
    </lineage>
</organism>
<dbReference type="Proteomes" id="UP000069940">
    <property type="component" value="Unassembled WGS sequence"/>
</dbReference>
<reference evidence="3" key="1">
    <citation type="journal article" date="2015" name="Proc. Natl. Acad. Sci. U.S.A.">
        <title>Genome sequence of the Asian Tiger mosquito, Aedes albopictus, reveals insights into its biology, genetics, and evolution.</title>
        <authorList>
            <person name="Chen X.G."/>
            <person name="Jiang X."/>
            <person name="Gu J."/>
            <person name="Xu M."/>
            <person name="Wu Y."/>
            <person name="Deng Y."/>
            <person name="Zhang C."/>
            <person name="Bonizzoni M."/>
            <person name="Dermauw W."/>
            <person name="Vontas J."/>
            <person name="Armbruster P."/>
            <person name="Huang X."/>
            <person name="Yang Y."/>
            <person name="Zhang H."/>
            <person name="He W."/>
            <person name="Peng H."/>
            <person name="Liu Y."/>
            <person name="Wu K."/>
            <person name="Chen J."/>
            <person name="Lirakis M."/>
            <person name="Topalis P."/>
            <person name="Van Leeuwen T."/>
            <person name="Hall A.B."/>
            <person name="Jiang X."/>
            <person name="Thorpe C."/>
            <person name="Mueller R.L."/>
            <person name="Sun C."/>
            <person name="Waterhouse R.M."/>
            <person name="Yan G."/>
            <person name="Tu Z.J."/>
            <person name="Fang X."/>
            <person name="James A.A."/>
        </authorList>
    </citation>
    <scope>NUCLEOTIDE SEQUENCE [LARGE SCALE GENOMIC DNA]</scope>
    <source>
        <strain evidence="3">Foshan</strain>
    </source>
</reference>
<name>A0ABM1YJK8_AEDAL</name>
<dbReference type="InterPro" id="IPR005162">
    <property type="entry name" value="Retrotrans_gag_dom"/>
</dbReference>
<feature type="domain" description="Retrotransposon gag" evidence="1">
    <location>
        <begin position="62"/>
        <end position="137"/>
    </location>
</feature>
<evidence type="ECO:0000313" key="3">
    <source>
        <dbReference type="Proteomes" id="UP000069940"/>
    </source>
</evidence>
<evidence type="ECO:0000259" key="1">
    <source>
        <dbReference type="Pfam" id="PF03732"/>
    </source>
</evidence>
<dbReference type="PANTHER" id="PTHR33198:SF19">
    <property type="entry name" value="CCHC-TYPE DOMAIN-CONTAINING PROTEIN"/>
    <property type="match status" value="1"/>
</dbReference>
<dbReference type="PANTHER" id="PTHR33198">
    <property type="entry name" value="ANK_REP_REGION DOMAIN-CONTAINING PROTEIN-RELATED"/>
    <property type="match status" value="1"/>
</dbReference>
<keyword evidence="3" id="KW-1185">Reference proteome</keyword>
<reference evidence="2" key="2">
    <citation type="submission" date="2025-05" db="UniProtKB">
        <authorList>
            <consortium name="EnsemblMetazoa"/>
        </authorList>
    </citation>
    <scope>IDENTIFICATION</scope>
    <source>
        <strain evidence="2">Foshan</strain>
    </source>
</reference>
<accession>A0ABM1YJK8</accession>
<dbReference type="Pfam" id="PF03732">
    <property type="entry name" value="Retrotrans_gag"/>
    <property type="match status" value="1"/>
</dbReference>
<protein>
    <recommendedName>
        <fullName evidence="1">Retrotransposon gag domain-containing protein</fullName>
    </recommendedName>
</protein>
<dbReference type="EnsemblMetazoa" id="AALFPA23_009736.R13460">
    <property type="protein sequence ID" value="AALFPA23_009736.P13460"/>
    <property type="gene ID" value="AALFPA23_009736"/>
</dbReference>
<sequence length="172" mass="20231">MNVKPPEFNVGDSWPLYQERLERFFVAYDLNDEDDDERRAAFLLTSVSLEVYQIIKNLYFPDKPECKSFSQLCEVMRQRFTQTVVVFRERSRFFEARQGDNESVVEWATRLKKLAIDCDFGATLNEFIKNMFVVGLRRNFRSFVCVGRINYACRRVWIVVRQNGISGGDAPQ</sequence>
<dbReference type="GeneID" id="134284436"/>
<proteinExistence type="predicted"/>
<evidence type="ECO:0000313" key="2">
    <source>
        <dbReference type="EnsemblMetazoa" id="AALFPA23_009736.P13460"/>
    </source>
</evidence>
<dbReference type="RefSeq" id="XP_062699252.1">
    <property type="nucleotide sequence ID" value="XM_062843268.1"/>
</dbReference>